<dbReference type="EC" id="3.5.-.-" evidence="1"/>
<evidence type="ECO:0000313" key="2">
    <source>
        <dbReference type="Proteomes" id="UP001277972"/>
    </source>
</evidence>
<accession>A0ACC6M721</accession>
<organism evidence="1 2">
    <name type="scientific">Gracilibacillus pellucidus</name>
    <dbReference type="NCBI Taxonomy" id="3095368"/>
    <lineage>
        <taxon>Bacteria</taxon>
        <taxon>Bacillati</taxon>
        <taxon>Bacillota</taxon>
        <taxon>Bacilli</taxon>
        <taxon>Bacillales</taxon>
        <taxon>Bacillaceae</taxon>
        <taxon>Gracilibacillus</taxon>
    </lineage>
</organism>
<reference evidence="1" key="1">
    <citation type="submission" date="2023-11" db="EMBL/GenBank/DDBJ databases">
        <title>Gracilibacillus pellucida a moderately halophilic bacterium isolated from saline soil in Xinjiang province.</title>
        <authorList>
            <person name="Zhang Z."/>
            <person name="Tan F."/>
            <person name="Wang Y."/>
            <person name="Xia M."/>
        </authorList>
    </citation>
    <scope>NUCLEOTIDE SEQUENCE</scope>
    <source>
        <strain evidence="1">S3-1-1</strain>
    </source>
</reference>
<keyword evidence="1" id="KW-0378">Hydrolase</keyword>
<comment type="caution">
    <text evidence="1">The sequence shown here is derived from an EMBL/GenBank/DDBJ whole genome shotgun (WGS) entry which is preliminary data.</text>
</comment>
<dbReference type="Proteomes" id="UP001277972">
    <property type="component" value="Unassembled WGS sequence"/>
</dbReference>
<protein>
    <submittedName>
        <fullName evidence="1">Amidohydrolase</fullName>
        <ecNumber evidence="1">3.5.-.-</ecNumber>
    </submittedName>
</protein>
<gene>
    <name evidence="1" type="ORF">SH601_12095</name>
</gene>
<dbReference type="EMBL" id="JAWZSR010000006">
    <property type="protein sequence ID" value="MDX8046724.1"/>
    <property type="molecule type" value="Genomic_DNA"/>
</dbReference>
<evidence type="ECO:0000313" key="1">
    <source>
        <dbReference type="EMBL" id="MDX8046724.1"/>
    </source>
</evidence>
<sequence>MGTIYYGGTIYTMKEVEETVEAVFVEDGIIQDIGEREALINTYMDRIDKEYNLEGAIMYPGFVDSHLHIIGHGEKLLRIDLSTMKSAEEVLEALARKVVELEEDEWLIADGWNENQWNDPRIIHKSELDAITEKHPIMLTRICRHAIIVNSKALELANITVATEDPQGGKIVRDETGESTGYLLDQAQEIVKGIIPPISETRLQQTVKVAVEDLLSLGLVGGHSEDLAYYGGFDRTLRAYHQVLPATYKFRAHLLVHHLVFEDMLAQGLRYGDGGEYTTLGAMKLFSDGALGGRTAWLSEAYADDPNNYGINIHTTEYLEKLFQQARKYQHPIAVHAIGDQAVEEIVRCINKYPLNNGLRDRIIHAQIMNEILLEKLTKSTAMIDVQPSFVASDFPWVKERLGEARANQSYPWKTYLDRGIVCAGGSDAPIEEVNPLLGIQAAVTRRSNIDGQVYGEEQRLSVFEAIGLYTKGSAAIINHEDDRGLIKNGFVADFTILDQDLFQHDPDLFHEVNVKATIVDGQVMYERK</sequence>
<proteinExistence type="predicted"/>
<keyword evidence="2" id="KW-1185">Reference proteome</keyword>
<name>A0ACC6M721_9BACI</name>